<evidence type="ECO:0000313" key="1">
    <source>
        <dbReference type="EMBL" id="XDQ02465.1"/>
    </source>
</evidence>
<dbReference type="AlphaFoldDB" id="A0AB39M9H2"/>
<organism evidence="1">
    <name type="scientific">Streptomyces sp. R08</name>
    <dbReference type="NCBI Taxonomy" id="3238624"/>
    <lineage>
        <taxon>Bacteria</taxon>
        <taxon>Bacillati</taxon>
        <taxon>Actinomycetota</taxon>
        <taxon>Actinomycetes</taxon>
        <taxon>Kitasatosporales</taxon>
        <taxon>Streptomycetaceae</taxon>
        <taxon>Streptomyces</taxon>
    </lineage>
</organism>
<dbReference type="EMBL" id="CP163431">
    <property type="protein sequence ID" value="XDQ02465.1"/>
    <property type="molecule type" value="Genomic_DNA"/>
</dbReference>
<reference evidence="1" key="1">
    <citation type="submission" date="2024-07" db="EMBL/GenBank/DDBJ databases">
        <authorList>
            <person name="Yu S.T."/>
        </authorList>
    </citation>
    <scope>NUCLEOTIDE SEQUENCE</scope>
    <source>
        <strain evidence="1">R08</strain>
    </source>
</reference>
<protein>
    <submittedName>
        <fullName evidence="1">Uncharacterized protein</fullName>
    </submittedName>
</protein>
<proteinExistence type="predicted"/>
<accession>A0AB39M9H2</accession>
<gene>
    <name evidence="1" type="ORF">AB5J58_20630</name>
</gene>
<name>A0AB39M9H2_9ACTN</name>
<sequence length="256" mass="27210">MTAVEPGASLDGERLTDLLMRLLLDADLRARLADEGAEAVAADPGELECLASVDLAELDTTARRLRSQVWRPGSGGSLATTFPRSLRLLQDTGATESDLLTGFLGSPHFARFRLIPYTTPGLSAEEAFASYLLEGAEARALRDTVTHELMIALFTALTCEQPLSFVIEAEGIVPTERGHAAVRTYAASSVATWGGTTGGRPSAEAQGADEAHYAYFTTPAGLAHGVVSGRVAEAFEAGPSERRETARRALAHRGLW</sequence>
<dbReference type="RefSeq" id="WP_369188594.1">
    <property type="nucleotide sequence ID" value="NZ_CP163431.1"/>
</dbReference>